<proteinExistence type="predicted"/>
<evidence type="ECO:0000313" key="3">
    <source>
        <dbReference type="Proteomes" id="UP000663583"/>
    </source>
</evidence>
<feature type="region of interest" description="Disordered" evidence="1">
    <location>
        <begin position="1"/>
        <end position="83"/>
    </location>
</feature>
<accession>A0AAX1J436</accession>
<gene>
    <name evidence="2" type="ORF">I2456_16895</name>
</gene>
<dbReference type="Proteomes" id="UP000663583">
    <property type="component" value="Chromosome"/>
</dbReference>
<feature type="compositionally biased region" description="Basic and acidic residues" evidence="1">
    <location>
        <begin position="16"/>
        <end position="28"/>
    </location>
</feature>
<evidence type="ECO:0000313" key="2">
    <source>
        <dbReference type="EMBL" id="QPI36214.1"/>
    </source>
</evidence>
<dbReference type="EMBL" id="CP065047">
    <property type="protein sequence ID" value="QPI36214.1"/>
    <property type="molecule type" value="Genomic_DNA"/>
</dbReference>
<sequence length="83" mass="9231">MNHAHETAQAGYQEGDQPRGDRCGEQHPEAVSVREQPGGDGAEQCQARSKRHDDRDDGDDGAQCGHHRSLRQFSRPQPTPVMR</sequence>
<organism evidence="2 3">
    <name type="scientific">Mycobacterium kubicae</name>
    <dbReference type="NCBI Taxonomy" id="120959"/>
    <lineage>
        <taxon>Bacteria</taxon>
        <taxon>Bacillati</taxon>
        <taxon>Actinomycetota</taxon>
        <taxon>Actinomycetes</taxon>
        <taxon>Mycobacteriales</taxon>
        <taxon>Mycobacteriaceae</taxon>
        <taxon>Mycobacterium</taxon>
        <taxon>Mycobacterium simiae complex</taxon>
    </lineage>
</organism>
<protein>
    <submittedName>
        <fullName evidence="2">Uncharacterized protein</fullName>
    </submittedName>
</protein>
<name>A0AAX1J436_9MYCO</name>
<evidence type="ECO:0000256" key="1">
    <source>
        <dbReference type="SAM" id="MobiDB-lite"/>
    </source>
</evidence>
<reference evidence="2" key="1">
    <citation type="submission" date="2020-11" db="EMBL/GenBank/DDBJ databases">
        <title>Intraspecies plasmid and genomic variation of Mycobacterium kubicae revealed by the complete genome sequences of two clinical isolates.</title>
        <authorList>
            <person name="Hendrix J.R."/>
            <person name="Epperson L.E."/>
            <person name="Honda J.R."/>
            <person name="Strong M."/>
        </authorList>
    </citation>
    <scope>NUCLEOTIDE SEQUENCE</scope>
    <source>
        <strain evidence="2">JCM 13573</strain>
    </source>
</reference>
<dbReference type="AlphaFoldDB" id="A0AAX1J436"/>
<dbReference type="KEGG" id="mku:I2456_16895"/>